<dbReference type="AlphaFoldDB" id="A0A922EW36"/>
<name>A0A922EW36_CARIL</name>
<evidence type="ECO:0000259" key="2">
    <source>
        <dbReference type="Pfam" id="PF01694"/>
    </source>
</evidence>
<dbReference type="PANTHER" id="PTHR43731">
    <property type="entry name" value="RHOMBOID PROTEASE"/>
    <property type="match status" value="1"/>
</dbReference>
<dbReference type="InterPro" id="IPR022764">
    <property type="entry name" value="Peptidase_S54_rhomboid_dom"/>
</dbReference>
<dbReference type="EMBL" id="CM031830">
    <property type="protein sequence ID" value="KAG6709752.1"/>
    <property type="molecule type" value="Genomic_DNA"/>
</dbReference>
<evidence type="ECO:0000313" key="4">
    <source>
        <dbReference type="Proteomes" id="UP000811246"/>
    </source>
</evidence>
<proteinExistence type="predicted"/>
<feature type="transmembrane region" description="Helical" evidence="1">
    <location>
        <begin position="215"/>
        <end position="233"/>
    </location>
</feature>
<dbReference type="FunFam" id="1.20.1540.10:FF:000015">
    <property type="entry name" value="RHOMBOID-like protein 10 chloroplastic"/>
    <property type="match status" value="1"/>
</dbReference>
<dbReference type="Proteomes" id="UP000811246">
    <property type="component" value="Chromosome 6"/>
</dbReference>
<evidence type="ECO:0000313" key="3">
    <source>
        <dbReference type="EMBL" id="KAG6709752.1"/>
    </source>
</evidence>
<gene>
    <name evidence="3" type="ORF">I3842_06G148400</name>
</gene>
<keyword evidence="1" id="KW-0472">Membrane</keyword>
<dbReference type="GO" id="GO:0031969">
    <property type="term" value="C:chloroplast membrane"/>
    <property type="evidence" value="ECO:0007669"/>
    <property type="project" value="TreeGrafter"/>
</dbReference>
<feature type="transmembrane region" description="Helical" evidence="1">
    <location>
        <begin position="239"/>
        <end position="257"/>
    </location>
</feature>
<feature type="domain" description="Peptidase S54 rhomboid" evidence="2">
    <location>
        <begin position="174"/>
        <end position="310"/>
    </location>
</feature>
<keyword evidence="1" id="KW-1133">Transmembrane helix</keyword>
<dbReference type="Pfam" id="PF01694">
    <property type="entry name" value="Rhomboid"/>
    <property type="match status" value="1"/>
</dbReference>
<keyword evidence="1" id="KW-0812">Transmembrane</keyword>
<organism evidence="3 4">
    <name type="scientific">Carya illinoinensis</name>
    <name type="common">Pecan</name>
    <dbReference type="NCBI Taxonomy" id="32201"/>
    <lineage>
        <taxon>Eukaryota</taxon>
        <taxon>Viridiplantae</taxon>
        <taxon>Streptophyta</taxon>
        <taxon>Embryophyta</taxon>
        <taxon>Tracheophyta</taxon>
        <taxon>Spermatophyta</taxon>
        <taxon>Magnoliopsida</taxon>
        <taxon>eudicotyledons</taxon>
        <taxon>Gunneridae</taxon>
        <taxon>Pentapetalae</taxon>
        <taxon>rosids</taxon>
        <taxon>fabids</taxon>
        <taxon>Fagales</taxon>
        <taxon>Juglandaceae</taxon>
        <taxon>Carya</taxon>
    </lineage>
</organism>
<dbReference type="GO" id="GO:0004252">
    <property type="term" value="F:serine-type endopeptidase activity"/>
    <property type="evidence" value="ECO:0007669"/>
    <property type="project" value="InterPro"/>
</dbReference>
<comment type="caution">
    <text evidence="3">The sequence shown here is derived from an EMBL/GenBank/DDBJ whole genome shotgun (WGS) entry which is preliminary data.</text>
</comment>
<protein>
    <recommendedName>
        <fullName evidence="2">Peptidase S54 rhomboid domain-containing protein</fullName>
    </recommendedName>
</protein>
<reference evidence="3" key="1">
    <citation type="submission" date="2021-01" db="EMBL/GenBank/DDBJ databases">
        <authorList>
            <person name="Lovell J.T."/>
            <person name="Bentley N."/>
            <person name="Bhattarai G."/>
            <person name="Jenkins J.W."/>
            <person name="Sreedasyam A."/>
            <person name="Alarcon Y."/>
            <person name="Bock C."/>
            <person name="Boston L."/>
            <person name="Carlson J."/>
            <person name="Cervantes K."/>
            <person name="Clermont K."/>
            <person name="Krom N."/>
            <person name="Kubenka K."/>
            <person name="Mamidi S."/>
            <person name="Mattison C."/>
            <person name="Monteros M."/>
            <person name="Pisani C."/>
            <person name="Plott C."/>
            <person name="Rajasekar S."/>
            <person name="Rhein H.S."/>
            <person name="Rohla C."/>
            <person name="Song M."/>
            <person name="Hilaire R.S."/>
            <person name="Shu S."/>
            <person name="Wells L."/>
            <person name="Wang X."/>
            <person name="Webber J."/>
            <person name="Heerema R.J."/>
            <person name="Klein P."/>
            <person name="Conner P."/>
            <person name="Grauke L."/>
            <person name="Grimwood J."/>
            <person name="Schmutz J."/>
            <person name="Randall J.J."/>
        </authorList>
    </citation>
    <scope>NUCLEOTIDE SEQUENCE</scope>
    <source>
        <tissue evidence="3">Leaf</tissue>
    </source>
</reference>
<dbReference type="PANTHER" id="PTHR43731:SF26">
    <property type="entry name" value="RHOMBOID-LIKE PROTEIN 10, CHLOROPLASTIC"/>
    <property type="match status" value="1"/>
</dbReference>
<evidence type="ECO:0000256" key="1">
    <source>
        <dbReference type="SAM" id="Phobius"/>
    </source>
</evidence>
<dbReference type="InterPro" id="IPR050925">
    <property type="entry name" value="Rhomboid_protease_S54"/>
</dbReference>
<sequence>MVGSALPQPSWFHIWEVASTPTPTSRPLSLATTAASFHIGHLLRLHVSQRLELGLLLHSRFQKLSCLDHVPRLKDVWREKAFQFREINFFQLSKDAVTSTYSTGLSFFDGGEKRKGFRNDGVPHSKISGKNAFDGRRWTNILLAANVLVFIAQTATQGKLLLWGAKINSLIDAGQLWRLATSSFLHANVGHLMVNCYSLNSIGPNAEKISGPRRFLAVYFASAIASSAMSYWFCKAPAVGASGAIFGLVGAVAVFVMRHRQLVGGGKEDLQHIARVVVLNMTIGLLSKGIDNWGHLGGFLGGAATSWLLGPAWKYESVSKDGRRVFADRAPIFYLIQRK</sequence>
<accession>A0A922EW36</accession>